<sequence length="315" mass="33549">MRRAIVHAGMAGAIWGAVIVIPSLIPDVHPVVISCARFLLYGLFAAALALPRARQLLARLNRRDVLLLLELALTGNVVYFILLSAAVQFAGVAIASLINGLIPVAIMLMGRRSSDGQSGSMLISMAFICAGIAWINLPAIMQIVNGQGNGDKAFGALLALLGVLSWSWFALRNARQMKTLRFSPSEWSTLQGMVTGAVALFITLAVCIFQPQLLPTGLSGERLSVFALTILFLAIGGSWMANGLWNSAAQRLPIAISGQMIVFETLCALLYSYIIARALPSANEAVGILLVLGGVAWTLDAQARRAAQVRRQLAG</sequence>
<gene>
    <name evidence="8" type="ORF">OC940_18855</name>
</gene>
<dbReference type="RefSeq" id="WP_262149166.1">
    <property type="nucleotide sequence ID" value="NZ_JAOSKY010000011.1"/>
</dbReference>
<dbReference type="PANTHER" id="PTHR42920">
    <property type="entry name" value="OS03G0707200 PROTEIN-RELATED"/>
    <property type="match status" value="1"/>
</dbReference>
<dbReference type="PANTHER" id="PTHR42920:SF11">
    <property type="entry name" value="INNER MEMBRANE PROTEIN YTFF"/>
    <property type="match status" value="1"/>
</dbReference>
<keyword evidence="5 6" id="KW-0472">Membrane</keyword>
<reference evidence="8" key="1">
    <citation type="submission" date="2022-09" db="EMBL/GenBank/DDBJ databases">
        <authorList>
            <person name="Cesa-Luna C."/>
            <person name="Girard L."/>
            <person name="Lood C."/>
            <person name="Hofte M."/>
            <person name="De Mot R."/>
        </authorList>
    </citation>
    <scope>NUCLEOTIDE SEQUENCE</scope>
    <source>
        <strain evidence="8">B1M3-32</strain>
    </source>
</reference>
<dbReference type="InterPro" id="IPR037185">
    <property type="entry name" value="EmrE-like"/>
</dbReference>
<comment type="caution">
    <text evidence="8">The sequence shown here is derived from an EMBL/GenBank/DDBJ whole genome shotgun (WGS) entry which is preliminary data.</text>
</comment>
<dbReference type="Proteomes" id="UP001139955">
    <property type="component" value="Unassembled WGS sequence"/>
</dbReference>
<dbReference type="Pfam" id="PF00892">
    <property type="entry name" value="EamA"/>
    <property type="match status" value="2"/>
</dbReference>
<evidence type="ECO:0000256" key="4">
    <source>
        <dbReference type="ARBA" id="ARBA00022989"/>
    </source>
</evidence>
<organism evidence="8 9">
    <name type="scientific">Pseudomonas koreensis</name>
    <dbReference type="NCBI Taxonomy" id="198620"/>
    <lineage>
        <taxon>Bacteria</taxon>
        <taxon>Pseudomonadati</taxon>
        <taxon>Pseudomonadota</taxon>
        <taxon>Gammaproteobacteria</taxon>
        <taxon>Pseudomonadales</taxon>
        <taxon>Pseudomonadaceae</taxon>
        <taxon>Pseudomonas</taxon>
    </lineage>
</organism>
<reference evidence="8" key="2">
    <citation type="journal article" date="2023" name="mSystems">
        <title>Charting the Lipopeptidome of Nonpathogenic Pseudomonas.</title>
        <authorList>
            <person name="Cesa-Luna C."/>
            <person name="Geudens N."/>
            <person name="Girard L."/>
            <person name="De Roo V."/>
            <person name="Maklad H.R."/>
            <person name="Martins J.C."/>
            <person name="Hofte M."/>
            <person name="De Mot R."/>
        </authorList>
    </citation>
    <scope>NUCLEOTIDE SEQUENCE</scope>
    <source>
        <strain evidence="8">B1M3-32</strain>
    </source>
</reference>
<feature type="transmembrane region" description="Helical" evidence="6">
    <location>
        <begin position="5"/>
        <end position="25"/>
    </location>
</feature>
<dbReference type="InterPro" id="IPR000620">
    <property type="entry name" value="EamA_dom"/>
</dbReference>
<proteinExistence type="predicted"/>
<feature type="transmembrane region" description="Helical" evidence="6">
    <location>
        <begin position="192"/>
        <end position="211"/>
    </location>
</feature>
<evidence type="ECO:0000256" key="3">
    <source>
        <dbReference type="ARBA" id="ARBA00022692"/>
    </source>
</evidence>
<keyword evidence="3 6" id="KW-0812">Transmembrane</keyword>
<evidence type="ECO:0000313" key="8">
    <source>
        <dbReference type="EMBL" id="MCU7249872.1"/>
    </source>
</evidence>
<feature type="transmembrane region" description="Helical" evidence="6">
    <location>
        <begin position="286"/>
        <end position="303"/>
    </location>
</feature>
<dbReference type="GO" id="GO:0005886">
    <property type="term" value="C:plasma membrane"/>
    <property type="evidence" value="ECO:0007669"/>
    <property type="project" value="UniProtKB-SubCell"/>
</dbReference>
<evidence type="ECO:0000256" key="6">
    <source>
        <dbReference type="SAM" id="Phobius"/>
    </source>
</evidence>
<dbReference type="SUPFAM" id="SSF103481">
    <property type="entry name" value="Multidrug resistance efflux transporter EmrE"/>
    <property type="match status" value="1"/>
</dbReference>
<protein>
    <submittedName>
        <fullName evidence="8">DMT family transporter</fullName>
    </submittedName>
</protein>
<keyword evidence="2" id="KW-1003">Cell membrane</keyword>
<feature type="domain" description="EamA" evidence="7">
    <location>
        <begin position="154"/>
        <end position="298"/>
    </location>
</feature>
<evidence type="ECO:0000313" key="9">
    <source>
        <dbReference type="Proteomes" id="UP001139955"/>
    </source>
</evidence>
<evidence type="ECO:0000259" key="7">
    <source>
        <dbReference type="Pfam" id="PF00892"/>
    </source>
</evidence>
<evidence type="ECO:0000256" key="5">
    <source>
        <dbReference type="ARBA" id="ARBA00023136"/>
    </source>
</evidence>
<name>A0A9X3B3Y5_9PSED</name>
<keyword evidence="9" id="KW-1185">Reference proteome</keyword>
<dbReference type="EMBL" id="JAOSKY010000011">
    <property type="protein sequence ID" value="MCU7249872.1"/>
    <property type="molecule type" value="Genomic_DNA"/>
</dbReference>
<feature type="transmembrane region" description="Helical" evidence="6">
    <location>
        <begin position="65"/>
        <end position="83"/>
    </location>
</feature>
<evidence type="ECO:0000256" key="1">
    <source>
        <dbReference type="ARBA" id="ARBA00004651"/>
    </source>
</evidence>
<feature type="transmembrane region" description="Helical" evidence="6">
    <location>
        <begin position="121"/>
        <end position="141"/>
    </location>
</feature>
<dbReference type="InterPro" id="IPR051258">
    <property type="entry name" value="Diverse_Substrate_Transporter"/>
</dbReference>
<feature type="transmembrane region" description="Helical" evidence="6">
    <location>
        <begin position="252"/>
        <end position="274"/>
    </location>
</feature>
<keyword evidence="4 6" id="KW-1133">Transmembrane helix</keyword>
<feature type="transmembrane region" description="Helical" evidence="6">
    <location>
        <begin position="31"/>
        <end position="53"/>
    </location>
</feature>
<evidence type="ECO:0000256" key="2">
    <source>
        <dbReference type="ARBA" id="ARBA00022475"/>
    </source>
</evidence>
<feature type="transmembrane region" description="Helical" evidence="6">
    <location>
        <begin position="89"/>
        <end position="109"/>
    </location>
</feature>
<accession>A0A9X3B3Y5</accession>
<comment type="subcellular location">
    <subcellularLocation>
        <location evidence="1">Cell membrane</location>
        <topology evidence="1">Multi-pass membrane protein</topology>
    </subcellularLocation>
</comment>
<dbReference type="AlphaFoldDB" id="A0A9X3B3Y5"/>
<feature type="domain" description="EamA" evidence="7">
    <location>
        <begin position="9"/>
        <end position="136"/>
    </location>
</feature>
<feature type="transmembrane region" description="Helical" evidence="6">
    <location>
        <begin position="153"/>
        <end position="171"/>
    </location>
</feature>
<feature type="transmembrane region" description="Helical" evidence="6">
    <location>
        <begin position="223"/>
        <end position="245"/>
    </location>
</feature>